<dbReference type="CDD" id="cd00683">
    <property type="entry name" value="Trans_IPPS_HH"/>
    <property type="match status" value="1"/>
</dbReference>
<dbReference type="InterPro" id="IPR019845">
    <property type="entry name" value="Squalene/phytoene_synthase_CS"/>
</dbReference>
<dbReference type="Gene3D" id="1.10.600.10">
    <property type="entry name" value="Farnesyl Diphosphate Synthase"/>
    <property type="match status" value="1"/>
</dbReference>
<dbReference type="SFLD" id="SFLDG01018">
    <property type="entry name" value="Squalene/Phytoene_Synthase_Lik"/>
    <property type="match status" value="1"/>
</dbReference>
<organism evidence="2 3">
    <name type="scientific">Thermogymnomonas acidicola</name>
    <dbReference type="NCBI Taxonomy" id="399579"/>
    <lineage>
        <taxon>Archaea</taxon>
        <taxon>Methanobacteriati</taxon>
        <taxon>Thermoplasmatota</taxon>
        <taxon>Thermoplasmata</taxon>
        <taxon>Thermoplasmatales</taxon>
        <taxon>Thermogymnomonas</taxon>
    </lineage>
</organism>
<evidence type="ECO:0000313" key="3">
    <source>
        <dbReference type="Proteomes" id="UP000632195"/>
    </source>
</evidence>
<dbReference type="Proteomes" id="UP000632195">
    <property type="component" value="Unassembled WGS sequence"/>
</dbReference>
<name>A0AA37BRQ3_9ARCH</name>
<keyword evidence="3" id="KW-1185">Reference proteome</keyword>
<dbReference type="SFLD" id="SFLDG01212">
    <property type="entry name" value="Phytoene_synthase_like"/>
    <property type="match status" value="1"/>
</dbReference>
<gene>
    <name evidence="2" type="ORF">GCM10007108_11460</name>
</gene>
<evidence type="ECO:0000313" key="2">
    <source>
        <dbReference type="EMBL" id="GGM75247.1"/>
    </source>
</evidence>
<dbReference type="AlphaFoldDB" id="A0AA37BRQ3"/>
<protein>
    <submittedName>
        <fullName evidence="2">Phytoene synthase</fullName>
    </submittedName>
</protein>
<dbReference type="InterPro" id="IPR008949">
    <property type="entry name" value="Isoprenoid_synthase_dom_sf"/>
</dbReference>
<sequence>METSRTEENHFAVGNGGPWASGTCRATGHDALDAHFTEIFRSGSTTYFNSSLFFPGPIRRDVSTLYAFVRTADNFVDTVPQRREAFYQFRSEFERCLRTGSSSNGIVEGFVSLMERKGIGDEYVRAFFRSMEMDMTRTSYRTIDDLLEYIYGSAEVVGIMMHRVLGLPVEAEPFAAMLGRAMQYLNFIRDVDEDNSLGRTYLPVEEMQSFGLSDLLEETACHKRESFSRFMRFQLDRFFRWDRMARIGFRYIPFRSLIAVKTAEDMYVWTGRKIYAQPMVVFERKVKPRRRRIFLKVVMNAVGTAVWRY</sequence>
<dbReference type="GO" id="GO:0004311">
    <property type="term" value="F:geranylgeranyl diphosphate synthase activity"/>
    <property type="evidence" value="ECO:0007669"/>
    <property type="project" value="InterPro"/>
</dbReference>
<accession>A0AA37BRQ3</accession>
<dbReference type="PANTHER" id="PTHR31480">
    <property type="entry name" value="BIFUNCTIONAL LYCOPENE CYCLASE/PHYTOENE SYNTHASE"/>
    <property type="match status" value="1"/>
</dbReference>
<dbReference type="InterPro" id="IPR002060">
    <property type="entry name" value="Squ/phyt_synthse"/>
</dbReference>
<proteinExistence type="predicted"/>
<comment type="caution">
    <text evidence="2">The sequence shown here is derived from an EMBL/GenBank/DDBJ whole genome shotgun (WGS) entry which is preliminary data.</text>
</comment>
<dbReference type="Pfam" id="PF00494">
    <property type="entry name" value="SQS_PSY"/>
    <property type="match status" value="1"/>
</dbReference>
<dbReference type="RefSeq" id="WP_229657513.1">
    <property type="nucleotide sequence ID" value="NZ_BMNY01000001.1"/>
</dbReference>
<dbReference type="InterPro" id="IPR044843">
    <property type="entry name" value="Trans_IPPS_bact-type"/>
</dbReference>
<reference evidence="2" key="1">
    <citation type="journal article" date="2014" name="Int. J. Syst. Evol. Microbiol.">
        <title>Complete genome sequence of Corynebacterium casei LMG S-19264T (=DSM 44701T), isolated from a smear-ripened cheese.</title>
        <authorList>
            <consortium name="US DOE Joint Genome Institute (JGI-PGF)"/>
            <person name="Walter F."/>
            <person name="Albersmeier A."/>
            <person name="Kalinowski J."/>
            <person name="Ruckert C."/>
        </authorList>
    </citation>
    <scope>NUCLEOTIDE SEQUENCE</scope>
    <source>
        <strain evidence="2">JCM 13583</strain>
    </source>
</reference>
<keyword evidence="1" id="KW-0808">Transferase</keyword>
<dbReference type="GO" id="GO:0008299">
    <property type="term" value="P:isoprenoid biosynthetic process"/>
    <property type="evidence" value="ECO:0007669"/>
    <property type="project" value="UniProtKB-ARBA"/>
</dbReference>
<dbReference type="InterPro" id="IPR033904">
    <property type="entry name" value="Trans_IPPS_HH"/>
</dbReference>
<dbReference type="EMBL" id="BMNY01000001">
    <property type="protein sequence ID" value="GGM75247.1"/>
    <property type="molecule type" value="Genomic_DNA"/>
</dbReference>
<dbReference type="PROSITE" id="PS01045">
    <property type="entry name" value="SQUALEN_PHYTOEN_SYN_2"/>
    <property type="match status" value="1"/>
</dbReference>
<reference evidence="2" key="2">
    <citation type="submission" date="2022-09" db="EMBL/GenBank/DDBJ databases">
        <authorList>
            <person name="Sun Q."/>
            <person name="Ohkuma M."/>
        </authorList>
    </citation>
    <scope>NUCLEOTIDE SEQUENCE</scope>
    <source>
        <strain evidence="2">JCM 13583</strain>
    </source>
</reference>
<dbReference type="SFLD" id="SFLDS00005">
    <property type="entry name" value="Isoprenoid_Synthase_Type_I"/>
    <property type="match status" value="1"/>
</dbReference>
<evidence type="ECO:0000256" key="1">
    <source>
        <dbReference type="ARBA" id="ARBA00022679"/>
    </source>
</evidence>
<dbReference type="SUPFAM" id="SSF48576">
    <property type="entry name" value="Terpenoid synthases"/>
    <property type="match status" value="1"/>
</dbReference>
<dbReference type="GO" id="GO:0051996">
    <property type="term" value="F:squalene synthase [NAD(P)H] activity"/>
    <property type="evidence" value="ECO:0007669"/>
    <property type="project" value="InterPro"/>
</dbReference>